<dbReference type="CDD" id="cd14132">
    <property type="entry name" value="STKc_CK2_alpha"/>
    <property type="match status" value="1"/>
</dbReference>
<dbReference type="GO" id="GO:0005524">
    <property type="term" value="F:ATP binding"/>
    <property type="evidence" value="ECO:0007669"/>
    <property type="project" value="UniProtKB-UniRule"/>
</dbReference>
<dbReference type="Pfam" id="PF00069">
    <property type="entry name" value="Pkinase"/>
    <property type="match status" value="1"/>
</dbReference>
<evidence type="ECO:0000256" key="3">
    <source>
        <dbReference type="ARBA" id="ARBA00022679"/>
    </source>
</evidence>
<protein>
    <recommendedName>
        <fullName evidence="1">non-specific serine/threonine protein kinase</fullName>
        <ecNumber evidence="1">2.7.11.1</ecNumber>
    </recommendedName>
</protein>
<evidence type="ECO:0000256" key="8">
    <source>
        <dbReference type="RuleBase" id="RU000304"/>
    </source>
</evidence>
<dbReference type="GO" id="GO:0005634">
    <property type="term" value="C:nucleus"/>
    <property type="evidence" value="ECO:0007669"/>
    <property type="project" value="TreeGrafter"/>
</dbReference>
<dbReference type="GO" id="GO:0005829">
    <property type="term" value="C:cytosol"/>
    <property type="evidence" value="ECO:0007669"/>
    <property type="project" value="TreeGrafter"/>
</dbReference>
<dbReference type="Gene3D" id="1.10.510.10">
    <property type="entry name" value="Transferase(Phosphotransferase) domain 1"/>
    <property type="match status" value="2"/>
</dbReference>
<dbReference type="FunFam" id="1.10.510.10:FF:000059">
    <property type="entry name" value="Casein kinase II subunit alpha"/>
    <property type="match status" value="1"/>
</dbReference>
<evidence type="ECO:0000313" key="11">
    <source>
        <dbReference type="Proteomes" id="UP000472271"/>
    </source>
</evidence>
<evidence type="ECO:0000256" key="2">
    <source>
        <dbReference type="ARBA" id="ARBA00022527"/>
    </source>
</evidence>
<evidence type="ECO:0000256" key="4">
    <source>
        <dbReference type="ARBA" id="ARBA00022741"/>
    </source>
</evidence>
<keyword evidence="11" id="KW-1185">Reference proteome</keyword>
<dbReference type="GO" id="GO:0051726">
    <property type="term" value="P:regulation of cell cycle"/>
    <property type="evidence" value="ECO:0007669"/>
    <property type="project" value="TreeGrafter"/>
</dbReference>
<keyword evidence="4 7" id="KW-0547">Nucleotide-binding</keyword>
<keyword evidence="2 8" id="KW-0723">Serine/threonine-protein kinase</keyword>
<dbReference type="Proteomes" id="UP000472271">
    <property type="component" value="Chromosome 5"/>
</dbReference>
<name>A0A673A357_9TELE</name>
<evidence type="ECO:0000256" key="7">
    <source>
        <dbReference type="PROSITE-ProRule" id="PRU10141"/>
    </source>
</evidence>
<evidence type="ECO:0000256" key="5">
    <source>
        <dbReference type="ARBA" id="ARBA00022777"/>
    </source>
</evidence>
<reference evidence="10" key="3">
    <citation type="submission" date="2025-09" db="UniProtKB">
        <authorList>
            <consortium name="Ensembl"/>
        </authorList>
    </citation>
    <scope>IDENTIFICATION</scope>
</reference>
<feature type="domain" description="Protein kinase" evidence="9">
    <location>
        <begin position="39"/>
        <end position="287"/>
    </location>
</feature>
<keyword evidence="5" id="KW-0418">Kinase</keyword>
<dbReference type="InterPro" id="IPR017441">
    <property type="entry name" value="Protein_kinase_ATP_BS"/>
</dbReference>
<comment type="similarity">
    <text evidence="8">Belongs to the protein kinase superfamily.</text>
</comment>
<dbReference type="AlphaFoldDB" id="A0A673A357"/>
<evidence type="ECO:0000256" key="1">
    <source>
        <dbReference type="ARBA" id="ARBA00012513"/>
    </source>
</evidence>
<dbReference type="InterPro" id="IPR000719">
    <property type="entry name" value="Prot_kinase_dom"/>
</dbReference>
<evidence type="ECO:0000256" key="6">
    <source>
        <dbReference type="ARBA" id="ARBA00022840"/>
    </source>
</evidence>
<evidence type="ECO:0000259" key="9">
    <source>
        <dbReference type="PROSITE" id="PS50011"/>
    </source>
</evidence>
<dbReference type="PROSITE" id="PS50011">
    <property type="entry name" value="PROTEIN_KINASE_DOM"/>
    <property type="match status" value="1"/>
</dbReference>
<dbReference type="GO" id="GO:0004674">
    <property type="term" value="F:protein serine/threonine kinase activity"/>
    <property type="evidence" value="ECO:0007669"/>
    <property type="project" value="UniProtKB-KW"/>
</dbReference>
<gene>
    <name evidence="10" type="primary">csnk2a4</name>
</gene>
<reference evidence="10" key="1">
    <citation type="submission" date="2019-06" db="EMBL/GenBank/DDBJ databases">
        <authorList>
            <consortium name="Wellcome Sanger Institute Data Sharing"/>
        </authorList>
    </citation>
    <scope>NUCLEOTIDE SEQUENCE [LARGE SCALE GENOMIC DNA]</scope>
</reference>
<keyword evidence="3" id="KW-0808">Transferase</keyword>
<dbReference type="GO" id="GO:0005956">
    <property type="term" value="C:protein kinase CK2 complex"/>
    <property type="evidence" value="ECO:0007669"/>
    <property type="project" value="TreeGrafter"/>
</dbReference>
<dbReference type="PANTHER" id="PTHR24054:SF16">
    <property type="entry name" value="CASEIN KINASE II SUBUNIT ALPHA-RELATED"/>
    <property type="match status" value="1"/>
</dbReference>
<keyword evidence="6 7" id="KW-0067">ATP-binding</keyword>
<sequence>MSGPVPSRARVYTEVNTHRPREYWDYESHVVEWGNQDDFQLVRKLGRGKYSEVFEAINITNNEKVVVKILKPVKKKKIKREIKILENLRGGPNIISLIDIVKDPVSRTPALVFEHVNNTDFKQLYQTLTDYDIRFYMYEILKALDYCHSMGIMHRDVKPHNVMIDHEHRKMYDYSLDMWSLGCMLASMIFRKEPFFHGHDNYDQLVRIAKVLGTEDLYDYIDKYNIELEPRFNDILGRHSRKRWERFVHSENQHLVSPEALDFLDKLLRYDHQARLTAREAMDHPYFCKTPPTDPRSRPSNRSAHTTCLTPVLLSLQSPSSKIKLVEPDLPTCPVGTQL</sequence>
<dbReference type="InterPro" id="IPR008271">
    <property type="entry name" value="Ser/Thr_kinase_AS"/>
</dbReference>
<dbReference type="PROSITE" id="PS00107">
    <property type="entry name" value="PROTEIN_KINASE_ATP"/>
    <property type="match status" value="1"/>
</dbReference>
<accession>A0A673A357</accession>
<dbReference type="InterPro" id="IPR011009">
    <property type="entry name" value="Kinase-like_dom_sf"/>
</dbReference>
<dbReference type="EC" id="2.7.11.1" evidence="1"/>
<dbReference type="InterPro" id="IPR045216">
    <property type="entry name" value="CK2_alpha"/>
</dbReference>
<dbReference type="PROSITE" id="PS00108">
    <property type="entry name" value="PROTEIN_KINASE_ST"/>
    <property type="match status" value="1"/>
</dbReference>
<reference evidence="10" key="2">
    <citation type="submission" date="2025-08" db="UniProtKB">
        <authorList>
            <consortium name="Ensembl"/>
        </authorList>
    </citation>
    <scope>IDENTIFICATION</scope>
</reference>
<dbReference type="SMART" id="SM00220">
    <property type="entry name" value="S_TKc"/>
    <property type="match status" value="1"/>
</dbReference>
<evidence type="ECO:0000313" key="10">
    <source>
        <dbReference type="Ensembl" id="ENSSORP00005023920.1"/>
    </source>
</evidence>
<dbReference type="Ensembl" id="ENSSORT00005024623.1">
    <property type="protein sequence ID" value="ENSSORP00005023920.1"/>
    <property type="gene ID" value="ENSSORG00005011427.1"/>
</dbReference>
<organism evidence="10 11">
    <name type="scientific">Sphaeramia orbicularis</name>
    <name type="common">orbiculate cardinalfish</name>
    <dbReference type="NCBI Taxonomy" id="375764"/>
    <lineage>
        <taxon>Eukaryota</taxon>
        <taxon>Metazoa</taxon>
        <taxon>Chordata</taxon>
        <taxon>Craniata</taxon>
        <taxon>Vertebrata</taxon>
        <taxon>Euteleostomi</taxon>
        <taxon>Actinopterygii</taxon>
        <taxon>Neopterygii</taxon>
        <taxon>Teleostei</taxon>
        <taxon>Neoteleostei</taxon>
        <taxon>Acanthomorphata</taxon>
        <taxon>Gobiaria</taxon>
        <taxon>Kurtiformes</taxon>
        <taxon>Apogonoidei</taxon>
        <taxon>Apogonidae</taxon>
        <taxon>Apogoninae</taxon>
        <taxon>Sphaeramia</taxon>
    </lineage>
</organism>
<dbReference type="FunFam" id="3.30.200.20:FF:000088">
    <property type="entry name" value="Casein kinase II subunit alpha"/>
    <property type="match status" value="1"/>
</dbReference>
<dbReference type="SUPFAM" id="SSF56112">
    <property type="entry name" value="Protein kinase-like (PK-like)"/>
    <property type="match status" value="1"/>
</dbReference>
<dbReference type="PANTHER" id="PTHR24054">
    <property type="entry name" value="CASEIN KINASE II SUBUNIT ALPHA"/>
    <property type="match status" value="1"/>
</dbReference>
<dbReference type="Gene3D" id="3.30.200.20">
    <property type="entry name" value="Phosphorylase Kinase, domain 1"/>
    <property type="match status" value="1"/>
</dbReference>
<feature type="binding site" evidence="7">
    <location>
        <position position="68"/>
    </location>
    <ligand>
        <name>ATP</name>
        <dbReference type="ChEBI" id="CHEBI:30616"/>
    </ligand>
</feature>
<proteinExistence type="inferred from homology"/>